<evidence type="ECO:0000256" key="11">
    <source>
        <dbReference type="ARBA" id="ARBA00023049"/>
    </source>
</evidence>
<dbReference type="InterPro" id="IPR045357">
    <property type="entry name" value="Aminopeptidase_N-like_N"/>
</dbReference>
<dbReference type="GO" id="GO:0004301">
    <property type="term" value="F:epoxide hydrolase activity"/>
    <property type="evidence" value="ECO:0007669"/>
    <property type="project" value="UniProtKB-EC"/>
</dbReference>
<dbReference type="Pfam" id="PF09127">
    <property type="entry name" value="Leuk-A4-hydro_C"/>
    <property type="match status" value="1"/>
</dbReference>
<feature type="binding site" evidence="15">
    <location>
        <position position="299"/>
    </location>
    <ligand>
        <name>Zn(2+)</name>
        <dbReference type="ChEBI" id="CHEBI:29105"/>
        <note>catalytic</note>
    </ligand>
</feature>
<dbReference type="GO" id="GO:0008270">
    <property type="term" value="F:zinc ion binding"/>
    <property type="evidence" value="ECO:0007669"/>
    <property type="project" value="InterPro"/>
</dbReference>
<proteinExistence type="inferred from homology"/>
<comment type="caution">
    <text evidence="18">The sequence shown here is derived from an EMBL/GenBank/DDBJ whole genome shotgun (WGS) entry which is preliminary data.</text>
</comment>
<evidence type="ECO:0000313" key="19">
    <source>
        <dbReference type="Proteomes" id="UP000790833"/>
    </source>
</evidence>
<name>A0A9P7VE99_9ASCO</name>
<dbReference type="InterPro" id="IPR042097">
    <property type="entry name" value="Aminopeptidase_N-like_N_sf"/>
</dbReference>
<keyword evidence="6 16" id="KW-0963">Cytoplasm</keyword>
<feature type="binding site" evidence="15">
    <location>
        <position position="303"/>
    </location>
    <ligand>
        <name>Zn(2+)</name>
        <dbReference type="ChEBI" id="CHEBI:29105"/>
        <note>catalytic</note>
    </ligand>
</feature>
<feature type="binding site" evidence="14">
    <location>
        <begin position="142"/>
        <end position="144"/>
    </location>
    <ligand>
        <name>a peptide</name>
        <dbReference type="ChEBI" id="CHEBI:60466"/>
    </ligand>
</feature>
<evidence type="ECO:0000256" key="5">
    <source>
        <dbReference type="ARBA" id="ARBA00010136"/>
    </source>
</evidence>
<feature type="domain" description="Peptidase M1 leukotriene A4 hydrolase/aminopeptidase C-terminal" evidence="17">
    <location>
        <begin position="469"/>
        <end position="618"/>
    </location>
</feature>
<organism evidence="18 19">
    <name type="scientific">Scheffersomyces spartinae</name>
    <dbReference type="NCBI Taxonomy" id="45513"/>
    <lineage>
        <taxon>Eukaryota</taxon>
        <taxon>Fungi</taxon>
        <taxon>Dikarya</taxon>
        <taxon>Ascomycota</taxon>
        <taxon>Saccharomycotina</taxon>
        <taxon>Pichiomycetes</taxon>
        <taxon>Debaryomycetaceae</taxon>
        <taxon>Scheffersomyces</taxon>
    </lineage>
</organism>
<feature type="active site" description="Proton donor" evidence="13">
    <location>
        <position position="389"/>
    </location>
</feature>
<evidence type="ECO:0000256" key="10">
    <source>
        <dbReference type="ARBA" id="ARBA00022833"/>
    </source>
</evidence>
<evidence type="ECO:0000256" key="8">
    <source>
        <dbReference type="ARBA" id="ARBA00022723"/>
    </source>
</evidence>
<keyword evidence="11 16" id="KW-0482">Metalloprotease</keyword>
<keyword evidence="9 16" id="KW-0378">Hydrolase</keyword>
<dbReference type="EC" id="3.3.2.10" evidence="16"/>
<dbReference type="Gene3D" id="2.60.40.1730">
    <property type="entry name" value="tricorn interacting facor f3 domain"/>
    <property type="match status" value="1"/>
</dbReference>
<reference evidence="18" key="1">
    <citation type="submission" date="2021-03" db="EMBL/GenBank/DDBJ databases">
        <authorList>
            <person name="Palmer J.M."/>
        </authorList>
    </citation>
    <scope>NUCLEOTIDE SEQUENCE</scope>
    <source>
        <strain evidence="18">ARV_011</strain>
    </source>
</reference>
<evidence type="ECO:0000256" key="3">
    <source>
        <dbReference type="ARBA" id="ARBA00004123"/>
    </source>
</evidence>
<feature type="binding site" evidence="14">
    <location>
        <begin position="576"/>
        <end position="578"/>
    </location>
    <ligand>
        <name>a peptide</name>
        <dbReference type="ChEBI" id="CHEBI:60466"/>
    </ligand>
</feature>
<dbReference type="GO" id="GO:0006508">
    <property type="term" value="P:proteolysis"/>
    <property type="evidence" value="ECO:0007669"/>
    <property type="project" value="UniProtKB-KW"/>
</dbReference>
<dbReference type="Pfam" id="PF17900">
    <property type="entry name" value="Peptidase_M1_N"/>
    <property type="match status" value="1"/>
</dbReference>
<comment type="function">
    <text evidence="2">Aminopeptidase that preferentially cleaves di- and tripeptides. Also has low epoxide hydrolase activity (in vitro). Can hydrolyze the epoxide leukotriene LTA(4) but it forms preferentially 5,6-dihydroxy-7,9,11,14-eicosatetraenoic acid rather than the cytokine leukotriene B(4) as the product compared to the homologous mammalian enzyme (in vitro).</text>
</comment>
<dbReference type="Gene3D" id="1.10.390.10">
    <property type="entry name" value="Neutral Protease Domain 2"/>
    <property type="match status" value="1"/>
</dbReference>
<dbReference type="InterPro" id="IPR012777">
    <property type="entry name" value="LTA4H"/>
</dbReference>
<feature type="binding site" evidence="14">
    <location>
        <begin position="270"/>
        <end position="275"/>
    </location>
    <ligand>
        <name>a peptide</name>
        <dbReference type="ChEBI" id="CHEBI:60466"/>
    </ligand>
</feature>
<dbReference type="FunFam" id="2.60.40.1730:FF:000004">
    <property type="entry name" value="Leukotriene A(4) hydrolase"/>
    <property type="match status" value="1"/>
</dbReference>
<evidence type="ECO:0000259" key="17">
    <source>
        <dbReference type="SMART" id="SM01263"/>
    </source>
</evidence>
<dbReference type="SUPFAM" id="SSF55486">
    <property type="entry name" value="Metalloproteases ('zincins'), catalytic domain"/>
    <property type="match status" value="1"/>
</dbReference>
<evidence type="ECO:0000256" key="1">
    <source>
        <dbReference type="ARBA" id="ARBA00001268"/>
    </source>
</evidence>
<evidence type="ECO:0000256" key="4">
    <source>
        <dbReference type="ARBA" id="ARBA00004496"/>
    </source>
</evidence>
<protein>
    <recommendedName>
        <fullName evidence="16">Leukotriene A(4) hydrolase</fullName>
        <shortName evidence="16">LTA-4 hydrolase</shortName>
        <ecNumber evidence="16">3.3.2.10</ecNumber>
        <ecNumber evidence="16">3.4.11.-</ecNumber>
    </recommendedName>
</protein>
<sequence>MTSVIKSHRPTTSPERDPSTLSNYFNLKLNHTVLTFKVNFEEKILHGHVEFKLSDVKDPCIALDTSYLKIPKVAINGTSTTSFKVDDRLEPLGSKLRIELPQQHDADITLAIDFETTRECTALQFLDKEATDGKSYPYLFSQCQAIHARSLFPCFDTPAIKSTYDFTVESPYTSLMSGRPIEEEDDDANGVYKFEQPIPIPSYLVAIALGDITKKPIGPRSDVYCEPCNVKACQMEFKDDMENFIQIAEKLIFDYEWLKYDALVLPMSFPYGGMENPNVTFVTPTLITGDHGCVDVLAHELAHSWSGNLVTNCSWEHFWLNEGWTVYLERRIQGNLHGEPTRHFSAIIGWNDLENSIKAMGESANRFSTLVQDLKDQCDPDDAFSTVPYEKGFNLLLHIEQVLGGTAIFDAFIPHYFNKFKYKSLDTYQFMDTLYGFFDDKKDLLDTIDWNTWLYKPGMPPIKPQFDTSLVDQCYALADKWYHVITTDGDYNHHFSLKDIELFSSNQSVVFLDTLTSMKLEWSRHVDALKSMATIYTPYSCTANSEVLFRWYYLQVKGHNTDYYTKLGDWLGTVGRMKFVRPGYVLLNTVDHELAVSYFHEFESRYHPICRSLVKKDLGL</sequence>
<evidence type="ECO:0000256" key="16">
    <source>
        <dbReference type="RuleBase" id="RU361141"/>
    </source>
</evidence>
<comment type="catalytic activity">
    <reaction evidence="1 16">
        <text>an epoxide + H2O = an ethanediol</text>
        <dbReference type="Rhea" id="RHEA:19037"/>
        <dbReference type="ChEBI" id="CHEBI:15377"/>
        <dbReference type="ChEBI" id="CHEBI:32955"/>
        <dbReference type="ChEBI" id="CHEBI:140594"/>
        <dbReference type="EC" id="3.3.2.10"/>
    </reaction>
</comment>
<dbReference type="Pfam" id="PF01433">
    <property type="entry name" value="Peptidase_M1"/>
    <property type="match status" value="1"/>
</dbReference>
<dbReference type="EC" id="3.4.11.-" evidence="16"/>
<dbReference type="GO" id="GO:0005829">
    <property type="term" value="C:cytosol"/>
    <property type="evidence" value="ECO:0007669"/>
    <property type="project" value="TreeGrafter"/>
</dbReference>
<dbReference type="InterPro" id="IPR015211">
    <property type="entry name" value="Peptidase_M1_C"/>
</dbReference>
<keyword evidence="19" id="KW-1185">Reference proteome</keyword>
<comment type="cofactor">
    <cofactor evidence="15 16">
        <name>Zn(2+)</name>
        <dbReference type="ChEBI" id="CHEBI:29105"/>
    </cofactor>
    <text evidence="15 16">Binds 1 zinc ion per subunit.</text>
</comment>
<evidence type="ECO:0000256" key="6">
    <source>
        <dbReference type="ARBA" id="ARBA00022490"/>
    </source>
</evidence>
<dbReference type="InterPro" id="IPR014782">
    <property type="entry name" value="Peptidase_M1_dom"/>
</dbReference>
<dbReference type="PRINTS" id="PR00756">
    <property type="entry name" value="ALADIPTASE"/>
</dbReference>
<keyword evidence="12" id="KW-0539">Nucleus</keyword>
<evidence type="ECO:0000256" key="12">
    <source>
        <dbReference type="ARBA" id="ARBA00023242"/>
    </source>
</evidence>
<evidence type="ECO:0000256" key="2">
    <source>
        <dbReference type="ARBA" id="ARBA00002142"/>
    </source>
</evidence>
<dbReference type="Gene3D" id="3.30.2010.30">
    <property type="match status" value="1"/>
</dbReference>
<comment type="subcellular location">
    <subcellularLocation>
        <location evidence="4 16">Cytoplasm</location>
    </subcellularLocation>
    <subcellularLocation>
        <location evidence="3">Nucleus</location>
    </subcellularLocation>
</comment>
<evidence type="ECO:0000256" key="9">
    <source>
        <dbReference type="ARBA" id="ARBA00022801"/>
    </source>
</evidence>
<dbReference type="InterPro" id="IPR049980">
    <property type="entry name" value="LTA4H_cat"/>
</dbReference>
<dbReference type="InterPro" id="IPR034015">
    <property type="entry name" value="M1_LTA4H"/>
</dbReference>
<dbReference type="AlphaFoldDB" id="A0A9P7VE99"/>
<dbReference type="SUPFAM" id="SSF48371">
    <property type="entry name" value="ARM repeat"/>
    <property type="match status" value="1"/>
</dbReference>
<dbReference type="CDD" id="cd09599">
    <property type="entry name" value="M1_LTA4H"/>
    <property type="match status" value="1"/>
</dbReference>
<dbReference type="RefSeq" id="XP_043051780.1">
    <property type="nucleotide sequence ID" value="XM_043191103.1"/>
</dbReference>
<evidence type="ECO:0000256" key="7">
    <source>
        <dbReference type="ARBA" id="ARBA00022670"/>
    </source>
</evidence>
<dbReference type="NCBIfam" id="TIGR02411">
    <property type="entry name" value="leuko_A4_hydro"/>
    <property type="match status" value="1"/>
</dbReference>
<dbReference type="PANTHER" id="PTHR45726">
    <property type="entry name" value="LEUKOTRIENE A-4 HYDROLASE"/>
    <property type="match status" value="1"/>
</dbReference>
<evidence type="ECO:0000313" key="18">
    <source>
        <dbReference type="EMBL" id="KAG7196235.1"/>
    </source>
</evidence>
<evidence type="ECO:0000256" key="13">
    <source>
        <dbReference type="PIRSR" id="PIRSR612777-1"/>
    </source>
</evidence>
<dbReference type="PANTHER" id="PTHR45726:SF3">
    <property type="entry name" value="LEUKOTRIENE A-4 HYDROLASE"/>
    <property type="match status" value="1"/>
</dbReference>
<dbReference type="FunFam" id="3.30.2010.30:FF:000001">
    <property type="entry name" value="Leukotriene A(4) hydrolase"/>
    <property type="match status" value="1"/>
</dbReference>
<keyword evidence="8 15" id="KW-0479">Metal-binding</keyword>
<gene>
    <name evidence="18" type="primary">LTA4</name>
    <name evidence="18" type="ORF">KQ657_000248</name>
</gene>
<dbReference type="GeneID" id="66113622"/>
<keyword evidence="7 16" id="KW-0645">Protease</keyword>
<accession>A0A9P7VE99</accession>
<dbReference type="FunFam" id="1.10.390.10:FF:000009">
    <property type="entry name" value="Leukotriene A(4) hydrolase"/>
    <property type="match status" value="1"/>
</dbReference>
<keyword evidence="10 15" id="KW-0862">Zinc</keyword>
<evidence type="ECO:0000256" key="15">
    <source>
        <dbReference type="PIRSR" id="PIRSR612777-3"/>
    </source>
</evidence>
<dbReference type="EMBL" id="JAHMUF010000001">
    <property type="protein sequence ID" value="KAG7196235.1"/>
    <property type="molecule type" value="Genomic_DNA"/>
</dbReference>
<dbReference type="InterPro" id="IPR001930">
    <property type="entry name" value="Peptidase_M1"/>
</dbReference>
<dbReference type="GO" id="GO:0008237">
    <property type="term" value="F:metallopeptidase activity"/>
    <property type="evidence" value="ECO:0007669"/>
    <property type="project" value="UniProtKB-KW"/>
</dbReference>
<feature type="active site" description="Proton acceptor" evidence="13">
    <location>
        <position position="300"/>
    </location>
</feature>
<dbReference type="InterPro" id="IPR038502">
    <property type="entry name" value="M1_LTA-4_hydro/amino_C_sf"/>
</dbReference>
<dbReference type="GO" id="GO:0004177">
    <property type="term" value="F:aminopeptidase activity"/>
    <property type="evidence" value="ECO:0007669"/>
    <property type="project" value="TreeGrafter"/>
</dbReference>
<dbReference type="OrthoDB" id="79562at2759"/>
<dbReference type="SMART" id="SM01263">
    <property type="entry name" value="Leuk-A4-hydro_C"/>
    <property type="match status" value="1"/>
</dbReference>
<dbReference type="GO" id="GO:0005634">
    <property type="term" value="C:nucleus"/>
    <property type="evidence" value="ECO:0007669"/>
    <property type="project" value="UniProtKB-SubCell"/>
</dbReference>
<feature type="binding site" evidence="15">
    <location>
        <position position="322"/>
    </location>
    <ligand>
        <name>Zn(2+)</name>
        <dbReference type="ChEBI" id="CHEBI:29105"/>
        <note>catalytic</note>
    </ligand>
</feature>
<dbReference type="Proteomes" id="UP000790833">
    <property type="component" value="Unassembled WGS sequence"/>
</dbReference>
<dbReference type="InterPro" id="IPR016024">
    <property type="entry name" value="ARM-type_fold"/>
</dbReference>
<comment type="similarity">
    <text evidence="5 16">Belongs to the peptidase M1 family.</text>
</comment>
<dbReference type="Gene3D" id="1.25.40.320">
    <property type="entry name" value="Peptidase M1, leukotriene A4 hydrolase/aminopeptidase C-terminal domain"/>
    <property type="match status" value="1"/>
</dbReference>
<dbReference type="FunFam" id="1.25.40.320:FF:000001">
    <property type="entry name" value="Leukotriene A(4) hydrolase"/>
    <property type="match status" value="1"/>
</dbReference>
<dbReference type="InterPro" id="IPR027268">
    <property type="entry name" value="Peptidase_M4/M1_CTD_sf"/>
</dbReference>
<dbReference type="SUPFAM" id="SSF63737">
    <property type="entry name" value="Leukotriene A4 hydrolase N-terminal domain"/>
    <property type="match status" value="1"/>
</dbReference>
<evidence type="ECO:0000256" key="14">
    <source>
        <dbReference type="PIRSR" id="PIRSR612777-2"/>
    </source>
</evidence>